<protein>
    <submittedName>
        <fullName evidence="2">Uncharacterized protein</fullName>
    </submittedName>
</protein>
<dbReference type="EMBL" id="HBIE01025399">
    <property type="protein sequence ID" value="CAE0312835.1"/>
    <property type="molecule type" value="Transcribed_RNA"/>
</dbReference>
<evidence type="ECO:0000313" key="2">
    <source>
        <dbReference type="EMBL" id="CAE0312835.1"/>
    </source>
</evidence>
<reference evidence="2" key="1">
    <citation type="submission" date="2021-01" db="EMBL/GenBank/DDBJ databases">
        <authorList>
            <person name="Corre E."/>
            <person name="Pelletier E."/>
            <person name="Niang G."/>
            <person name="Scheremetjew M."/>
            <person name="Finn R."/>
            <person name="Kale V."/>
            <person name="Holt S."/>
            <person name="Cochrane G."/>
            <person name="Meng A."/>
            <person name="Brown T."/>
            <person name="Cohen L."/>
        </authorList>
    </citation>
    <scope>NUCLEOTIDE SEQUENCE</scope>
    <source>
        <strain evidence="2">Fehren 1</strain>
    </source>
</reference>
<dbReference type="AlphaFoldDB" id="A0A7S3MP53"/>
<organism evidence="2">
    <name type="scientific">Favella ehrenbergii</name>
    <dbReference type="NCBI Taxonomy" id="182087"/>
    <lineage>
        <taxon>Eukaryota</taxon>
        <taxon>Sar</taxon>
        <taxon>Alveolata</taxon>
        <taxon>Ciliophora</taxon>
        <taxon>Intramacronucleata</taxon>
        <taxon>Spirotrichea</taxon>
        <taxon>Choreotrichia</taxon>
        <taxon>Tintinnida</taxon>
        <taxon>Xystonellidae</taxon>
        <taxon>Favella</taxon>
    </lineage>
</organism>
<gene>
    <name evidence="2" type="ORF">FEHR0123_LOCUS7757</name>
</gene>
<name>A0A7S3MP53_9SPIT</name>
<proteinExistence type="predicted"/>
<accession>A0A7S3MP53</accession>
<feature type="region of interest" description="Disordered" evidence="1">
    <location>
        <begin position="1"/>
        <end position="26"/>
    </location>
</feature>
<evidence type="ECO:0000256" key="1">
    <source>
        <dbReference type="SAM" id="MobiDB-lite"/>
    </source>
</evidence>
<sequence>MSRRGSWRGQQRSLRVSRPSDSGNGALGRAEAIEIDLPTTWRVIIQVTKHVAVGISVGVTAPPPLESGGASELLTAGEFKRERLVEGHVFFVALYFRVPVGVLHSAEGVE</sequence>